<sequence>MTTAVVKQELAVASFSKVYSLDDVETALNDLPDGASDALRATYEKMLKAGNLRFCVKPNRMPSIDDLVADLPNFEEPLADIRKQIALCLETEDRLELMPILLLGEPGIGKTHFAKQLARLLGTSCHYVAMSSLTAGWILSGASSQWRNAKPGKVFDALVNGSYANPVMTVDEIDKATGDAQYDPLGALYALLEHDTAQAFIDEFAEVPINAANVVWIATANDARAIPEPLLNRMNVYEIPPPDRDGARRIAQSIYDEIRNSHVWGRRFPETLGDAPLEALTRASPRAMRRAMLNAFGNARIDGRHHVEARDIQLDHTARKKAIGF</sequence>
<evidence type="ECO:0000313" key="3">
    <source>
        <dbReference type="Proteomes" id="UP000027466"/>
    </source>
</evidence>
<name>A0A069PKH3_9BURK</name>
<dbReference type="AlphaFoldDB" id="A0A069PKH3"/>
<proteinExistence type="predicted"/>
<dbReference type="GO" id="GO:0006515">
    <property type="term" value="P:protein quality control for misfolded or incompletely synthesized proteins"/>
    <property type="evidence" value="ECO:0007669"/>
    <property type="project" value="TreeGrafter"/>
</dbReference>
<dbReference type="GO" id="GO:0007005">
    <property type="term" value="P:mitochondrion organization"/>
    <property type="evidence" value="ECO:0007669"/>
    <property type="project" value="TreeGrafter"/>
</dbReference>
<evidence type="ECO:0000259" key="1">
    <source>
        <dbReference type="SMART" id="SM00382"/>
    </source>
</evidence>
<dbReference type="EMBL" id="JFHC01000034">
    <property type="protein sequence ID" value="KDR40872.1"/>
    <property type="molecule type" value="Genomic_DNA"/>
</dbReference>
<dbReference type="InterPro" id="IPR003593">
    <property type="entry name" value="AAA+_ATPase"/>
</dbReference>
<dbReference type="InterPro" id="IPR027417">
    <property type="entry name" value="P-loop_NTPase"/>
</dbReference>
<dbReference type="GO" id="GO:0051131">
    <property type="term" value="P:chaperone-mediated protein complex assembly"/>
    <property type="evidence" value="ECO:0007669"/>
    <property type="project" value="TreeGrafter"/>
</dbReference>
<dbReference type="Pfam" id="PF00004">
    <property type="entry name" value="AAA"/>
    <property type="match status" value="1"/>
</dbReference>
<dbReference type="RefSeq" id="WP_035924887.1">
    <property type="nucleotide sequence ID" value="NZ_CADFFX010000012.1"/>
</dbReference>
<keyword evidence="3" id="KW-1185">Reference proteome</keyword>
<dbReference type="STRING" id="60547.GCA_000751215_00302"/>
<dbReference type="Proteomes" id="UP000027466">
    <property type="component" value="Unassembled WGS sequence"/>
</dbReference>
<dbReference type="PANTHER" id="PTHR43718:SF2">
    <property type="entry name" value="LON PROTEASE HOMOLOG, MITOCHONDRIAL"/>
    <property type="match status" value="1"/>
</dbReference>
<dbReference type="SMART" id="SM00382">
    <property type="entry name" value="AAA"/>
    <property type="match status" value="1"/>
</dbReference>
<dbReference type="GO" id="GO:0003697">
    <property type="term" value="F:single-stranded DNA binding"/>
    <property type="evidence" value="ECO:0007669"/>
    <property type="project" value="TreeGrafter"/>
</dbReference>
<dbReference type="GO" id="GO:0004252">
    <property type="term" value="F:serine-type endopeptidase activity"/>
    <property type="evidence" value="ECO:0007669"/>
    <property type="project" value="InterPro"/>
</dbReference>
<dbReference type="GO" id="GO:0004176">
    <property type="term" value="F:ATP-dependent peptidase activity"/>
    <property type="evidence" value="ECO:0007669"/>
    <property type="project" value="InterPro"/>
</dbReference>
<dbReference type="GO" id="GO:0005524">
    <property type="term" value="F:ATP binding"/>
    <property type="evidence" value="ECO:0007669"/>
    <property type="project" value="InterPro"/>
</dbReference>
<dbReference type="PANTHER" id="PTHR43718">
    <property type="entry name" value="LON PROTEASE"/>
    <property type="match status" value="1"/>
</dbReference>
<evidence type="ECO:0000313" key="2">
    <source>
        <dbReference type="EMBL" id="KDR40872.1"/>
    </source>
</evidence>
<protein>
    <submittedName>
        <fullName evidence="2">ATPase AAA</fullName>
    </submittedName>
</protein>
<accession>A0A069PKH3</accession>
<comment type="caution">
    <text evidence="2">The sequence shown here is derived from an EMBL/GenBank/DDBJ whole genome shotgun (WGS) entry which is preliminary data.</text>
</comment>
<dbReference type="SUPFAM" id="SSF52540">
    <property type="entry name" value="P-loop containing nucleoside triphosphate hydrolases"/>
    <property type="match status" value="1"/>
</dbReference>
<dbReference type="GO" id="GO:0016887">
    <property type="term" value="F:ATP hydrolysis activity"/>
    <property type="evidence" value="ECO:0007669"/>
    <property type="project" value="InterPro"/>
</dbReference>
<organism evidence="2 3">
    <name type="scientific">Caballeronia glathei</name>
    <dbReference type="NCBI Taxonomy" id="60547"/>
    <lineage>
        <taxon>Bacteria</taxon>
        <taxon>Pseudomonadati</taxon>
        <taxon>Pseudomonadota</taxon>
        <taxon>Betaproteobacteria</taxon>
        <taxon>Burkholderiales</taxon>
        <taxon>Burkholderiaceae</taxon>
        <taxon>Caballeronia</taxon>
    </lineage>
</organism>
<gene>
    <name evidence="2" type="ORF">BG61_22100</name>
</gene>
<dbReference type="InterPro" id="IPR027065">
    <property type="entry name" value="Lon_Prtase"/>
</dbReference>
<feature type="domain" description="AAA+ ATPase" evidence="1">
    <location>
        <begin position="96"/>
        <end position="241"/>
    </location>
</feature>
<reference evidence="2 3" key="1">
    <citation type="submission" date="2014-03" db="EMBL/GenBank/DDBJ databases">
        <title>Draft Genome Sequences of Four Burkholderia Strains.</title>
        <authorList>
            <person name="Liu X.Y."/>
            <person name="Li C.X."/>
            <person name="Xu J.H."/>
        </authorList>
    </citation>
    <scope>NUCLEOTIDE SEQUENCE [LARGE SCALE GENOMIC DNA]</scope>
    <source>
        <strain evidence="2 3">DSM 50014</strain>
    </source>
</reference>
<dbReference type="Gene3D" id="3.40.50.300">
    <property type="entry name" value="P-loop containing nucleotide triphosphate hydrolases"/>
    <property type="match status" value="1"/>
</dbReference>
<dbReference type="InterPro" id="IPR003959">
    <property type="entry name" value="ATPase_AAA_core"/>
</dbReference>